<organism evidence="2 3">
    <name type="scientific">Streptomyces sirii</name>
    <dbReference type="NCBI Taxonomy" id="3127701"/>
    <lineage>
        <taxon>Bacteria</taxon>
        <taxon>Bacillati</taxon>
        <taxon>Actinomycetota</taxon>
        <taxon>Actinomycetes</taxon>
        <taxon>Kitasatosporales</taxon>
        <taxon>Streptomycetaceae</taxon>
        <taxon>Streptomyces</taxon>
    </lineage>
</organism>
<gene>
    <name evidence="2" type="ORF">WAB15_23075</name>
</gene>
<sequence>MGDNRLKPLELTKDEQEISRGWATRRSTAQGQALRARIVLTCAEGRSNTAVAAQLRIRRPARARQNDACPLGETGLYRPIHPARQLS</sequence>
<evidence type="ECO:0000256" key="1">
    <source>
        <dbReference type="SAM" id="MobiDB-lite"/>
    </source>
</evidence>
<accession>A0ABZ2QUS9</accession>
<protein>
    <recommendedName>
        <fullName evidence="4">Helix-turn-helix domain-containing protein</fullName>
    </recommendedName>
</protein>
<evidence type="ECO:0008006" key="4">
    <source>
        <dbReference type="Google" id="ProtNLM"/>
    </source>
</evidence>
<keyword evidence="3" id="KW-1185">Reference proteome</keyword>
<dbReference type="Proteomes" id="UP001626628">
    <property type="component" value="Chromosome"/>
</dbReference>
<evidence type="ECO:0000313" key="3">
    <source>
        <dbReference type="Proteomes" id="UP001626628"/>
    </source>
</evidence>
<evidence type="ECO:0000313" key="2">
    <source>
        <dbReference type="EMBL" id="WXK78637.1"/>
    </source>
</evidence>
<proteinExistence type="predicted"/>
<dbReference type="RefSeq" id="WP_407287412.1">
    <property type="nucleotide sequence ID" value="NZ_CP147982.1"/>
</dbReference>
<dbReference type="EMBL" id="CP147982">
    <property type="protein sequence ID" value="WXK78637.1"/>
    <property type="molecule type" value="Genomic_DNA"/>
</dbReference>
<name>A0ABZ2QUS9_9ACTN</name>
<reference evidence="2 3" key="1">
    <citation type="submission" date="2024-03" db="EMBL/GenBank/DDBJ databases">
        <title>The complete genome of Streptomyces sirii sp.nov.</title>
        <authorList>
            <person name="Zakalyukina Y.V."/>
            <person name="Belik A.R."/>
            <person name="Biryukov M.V."/>
            <person name="Baturina O.A."/>
            <person name="Kabilov M.R."/>
        </authorList>
    </citation>
    <scope>NUCLEOTIDE SEQUENCE [LARGE SCALE GENOMIC DNA]</scope>
    <source>
        <strain evidence="2 3">BP-8</strain>
    </source>
</reference>
<feature type="region of interest" description="Disordered" evidence="1">
    <location>
        <begin position="66"/>
        <end position="87"/>
    </location>
</feature>